<sequence>MEKQFVNHFKNFLGNSNPNTEWNLEGLFYNTINTNEAEQMVMEVSDVEIKAAMFDIDENKAPGPDGYTSKFFKKAWHIVGSDVCLAVKEFFQTGKLLGEMNATLISLVPKVPHPNKVADFRPIACCNVVYKCISKILTNRFKEILKTLVNLNQSAFIEGRLIQDNILITQELLKGYDRKSGPKRCCLKIDIAKAYDTVEWNFLRVILEKFGFHRKMVHWIMVCVSYAKFSICLNGERKGYFKSGRGLRQGDPISPYLFTLVMEVFTLLMKRNAQQGGFKYHMGCNELKLTHLCFADDLLVLCQADINSITIIKNTLMEFSSASGLLPNMNKSTAFFGNVGNEEMSEILEVLPFSIGKLPVKYLGVRLITKRIGAKECKQLIDKVKNRVNDWKNRYLSYASVLASMHVYWAAVFLLPKSVIYDIDRVLNGFLWSKGELKKGQAKVAWKTVCTPKSQGGLGLRRLDIWNEALLIKNLWSIASDKNSLWVKWVNMFKLKGRSIWEIQKEQNDSWMWKTMLDLRGKIRSSVWKIVGNGSNTNIWHDQWCNMGVLSNIITRRNVYDARFQDNMNVDEMVNNGEWRWPVEWVEMYPDLNEIPIPAVDGQSADQTKWKDINGSFVEFSTKQVWKKLCLQNDEVHWHKVHLFFECEFTKRIWEEMKRKMEDGDMPNSWVNLIEYYGTSPCNNSINSVLKRIILATTVYYIWKERNKRLFTGEVQSSDVVTKVITESIRLQLLGLKVKKSVNVEKVAKRWMVE</sequence>
<dbReference type="AlphaFoldDB" id="A0A2U1NG25"/>
<evidence type="ECO:0000259" key="1">
    <source>
        <dbReference type="PROSITE" id="PS50878"/>
    </source>
</evidence>
<dbReference type="OrthoDB" id="1938625at2759"/>
<dbReference type="GO" id="GO:0003964">
    <property type="term" value="F:RNA-directed DNA polymerase activity"/>
    <property type="evidence" value="ECO:0007669"/>
    <property type="project" value="UniProtKB-KW"/>
</dbReference>
<dbReference type="PANTHER" id="PTHR33116">
    <property type="entry name" value="REVERSE TRANSCRIPTASE ZINC-BINDING DOMAIN-CONTAINING PROTEIN-RELATED-RELATED"/>
    <property type="match status" value="1"/>
</dbReference>
<dbReference type="PROSITE" id="PS50878">
    <property type="entry name" value="RT_POL"/>
    <property type="match status" value="1"/>
</dbReference>
<dbReference type="EMBL" id="PKPP01002901">
    <property type="protein sequence ID" value="PWA72453.1"/>
    <property type="molecule type" value="Genomic_DNA"/>
</dbReference>
<organism evidence="2 3">
    <name type="scientific">Artemisia annua</name>
    <name type="common">Sweet wormwood</name>
    <dbReference type="NCBI Taxonomy" id="35608"/>
    <lineage>
        <taxon>Eukaryota</taxon>
        <taxon>Viridiplantae</taxon>
        <taxon>Streptophyta</taxon>
        <taxon>Embryophyta</taxon>
        <taxon>Tracheophyta</taxon>
        <taxon>Spermatophyta</taxon>
        <taxon>Magnoliopsida</taxon>
        <taxon>eudicotyledons</taxon>
        <taxon>Gunneridae</taxon>
        <taxon>Pentapetalae</taxon>
        <taxon>asterids</taxon>
        <taxon>campanulids</taxon>
        <taxon>Asterales</taxon>
        <taxon>Asteraceae</taxon>
        <taxon>Asteroideae</taxon>
        <taxon>Anthemideae</taxon>
        <taxon>Artemisiinae</taxon>
        <taxon>Artemisia</taxon>
    </lineage>
</organism>
<evidence type="ECO:0000313" key="2">
    <source>
        <dbReference type="EMBL" id="PWA72453.1"/>
    </source>
</evidence>
<proteinExistence type="predicted"/>
<feature type="domain" description="Reverse transcriptase" evidence="1">
    <location>
        <begin position="89"/>
        <end position="367"/>
    </location>
</feature>
<dbReference type="InterPro" id="IPR043502">
    <property type="entry name" value="DNA/RNA_pol_sf"/>
</dbReference>
<name>A0A2U1NG25_ARTAN</name>
<evidence type="ECO:0000313" key="3">
    <source>
        <dbReference type="Proteomes" id="UP000245207"/>
    </source>
</evidence>
<keyword evidence="2" id="KW-0695">RNA-directed DNA polymerase</keyword>
<dbReference type="SUPFAM" id="SSF56672">
    <property type="entry name" value="DNA/RNA polymerases"/>
    <property type="match status" value="1"/>
</dbReference>
<keyword evidence="3" id="KW-1185">Reference proteome</keyword>
<reference evidence="2 3" key="1">
    <citation type="journal article" date="2018" name="Mol. Plant">
        <title>The genome of Artemisia annua provides insight into the evolution of Asteraceae family and artemisinin biosynthesis.</title>
        <authorList>
            <person name="Shen Q."/>
            <person name="Zhang L."/>
            <person name="Liao Z."/>
            <person name="Wang S."/>
            <person name="Yan T."/>
            <person name="Shi P."/>
            <person name="Liu M."/>
            <person name="Fu X."/>
            <person name="Pan Q."/>
            <person name="Wang Y."/>
            <person name="Lv Z."/>
            <person name="Lu X."/>
            <person name="Zhang F."/>
            <person name="Jiang W."/>
            <person name="Ma Y."/>
            <person name="Chen M."/>
            <person name="Hao X."/>
            <person name="Li L."/>
            <person name="Tang Y."/>
            <person name="Lv G."/>
            <person name="Zhou Y."/>
            <person name="Sun X."/>
            <person name="Brodelius P.E."/>
            <person name="Rose J.K.C."/>
            <person name="Tang K."/>
        </authorList>
    </citation>
    <scope>NUCLEOTIDE SEQUENCE [LARGE SCALE GENOMIC DNA]</scope>
    <source>
        <strain evidence="3">cv. Huhao1</strain>
        <tissue evidence="2">Leaf</tissue>
    </source>
</reference>
<keyword evidence="2" id="KW-0548">Nucleotidyltransferase</keyword>
<comment type="caution">
    <text evidence="2">The sequence shown here is derived from an EMBL/GenBank/DDBJ whole genome shotgun (WGS) entry which is preliminary data.</text>
</comment>
<dbReference type="PANTHER" id="PTHR33116:SF78">
    <property type="entry name" value="OS12G0587133 PROTEIN"/>
    <property type="match status" value="1"/>
</dbReference>
<dbReference type="Proteomes" id="UP000245207">
    <property type="component" value="Unassembled WGS sequence"/>
</dbReference>
<dbReference type="InterPro" id="IPR000477">
    <property type="entry name" value="RT_dom"/>
</dbReference>
<protein>
    <submittedName>
        <fullName evidence="2">RNA-directed DNA polymerase, eukaryota, Reverse transcriptase zinc-binding domain protein</fullName>
    </submittedName>
</protein>
<keyword evidence="2" id="KW-0808">Transferase</keyword>
<accession>A0A2U1NG25</accession>
<dbReference type="CDD" id="cd01650">
    <property type="entry name" value="RT_nLTR_like"/>
    <property type="match status" value="1"/>
</dbReference>
<gene>
    <name evidence="2" type="ORF">CTI12_AA270400</name>
</gene>
<dbReference type="STRING" id="35608.A0A2U1NG25"/>
<dbReference type="Pfam" id="PF00078">
    <property type="entry name" value="RVT_1"/>
    <property type="match status" value="1"/>
</dbReference>